<dbReference type="GO" id="GO:0008273">
    <property type="term" value="F:calcium, potassium:sodium antiporter activity"/>
    <property type="evidence" value="ECO:0007669"/>
    <property type="project" value="TreeGrafter"/>
</dbReference>
<protein>
    <recommendedName>
        <fullName evidence="10">Sodium/calcium exchanger membrane region domain-containing protein</fullName>
    </recommendedName>
</protein>
<dbReference type="FunFam" id="1.20.1420.30:FF:000015">
    <property type="entry name" value="sodium/potassium/calcium exchanger 5 isoform X2"/>
    <property type="match status" value="1"/>
</dbReference>
<dbReference type="PANTHER" id="PTHR10846:SF61">
    <property type="entry name" value="SODIUM_POTASSIUM_CALCIUM EXCHANGER 5"/>
    <property type="match status" value="1"/>
</dbReference>
<dbReference type="GO" id="GO:0006874">
    <property type="term" value="P:intracellular calcium ion homeostasis"/>
    <property type="evidence" value="ECO:0007669"/>
    <property type="project" value="TreeGrafter"/>
</dbReference>
<keyword evidence="7 9" id="KW-0472">Membrane</keyword>
<evidence type="ECO:0000256" key="1">
    <source>
        <dbReference type="ARBA" id="ARBA00004141"/>
    </source>
</evidence>
<feature type="transmembrane region" description="Helical" evidence="9">
    <location>
        <begin position="314"/>
        <end position="330"/>
    </location>
</feature>
<evidence type="ECO:0000256" key="5">
    <source>
        <dbReference type="ARBA" id="ARBA00022692"/>
    </source>
</evidence>
<keyword evidence="12" id="KW-1185">Reference proteome</keyword>
<feature type="transmembrane region" description="Helical" evidence="9">
    <location>
        <begin position="144"/>
        <end position="167"/>
    </location>
</feature>
<keyword evidence="3" id="KW-0050">Antiport</keyword>
<dbReference type="Pfam" id="PF01699">
    <property type="entry name" value="Na_Ca_ex"/>
    <property type="match status" value="1"/>
</dbReference>
<evidence type="ECO:0000256" key="6">
    <source>
        <dbReference type="ARBA" id="ARBA00022989"/>
    </source>
</evidence>
<evidence type="ECO:0000313" key="11">
    <source>
        <dbReference type="EMBL" id="GCB71873.1"/>
    </source>
</evidence>
<dbReference type="PANTHER" id="PTHR10846">
    <property type="entry name" value="SODIUM/POTASSIUM/CALCIUM EXCHANGER"/>
    <property type="match status" value="1"/>
</dbReference>
<organism evidence="11 12">
    <name type="scientific">Scyliorhinus torazame</name>
    <name type="common">Cloudy catshark</name>
    <name type="synonym">Catulus torazame</name>
    <dbReference type="NCBI Taxonomy" id="75743"/>
    <lineage>
        <taxon>Eukaryota</taxon>
        <taxon>Metazoa</taxon>
        <taxon>Chordata</taxon>
        <taxon>Craniata</taxon>
        <taxon>Vertebrata</taxon>
        <taxon>Chondrichthyes</taxon>
        <taxon>Elasmobranchii</taxon>
        <taxon>Galeomorphii</taxon>
        <taxon>Galeoidea</taxon>
        <taxon>Carcharhiniformes</taxon>
        <taxon>Scyliorhinidae</taxon>
        <taxon>Scyliorhinus</taxon>
    </lineage>
</organism>
<feature type="transmembrane region" description="Helical" evidence="9">
    <location>
        <begin position="204"/>
        <end position="225"/>
    </location>
</feature>
<dbReference type="AlphaFoldDB" id="A0A401PFG5"/>
<dbReference type="STRING" id="75743.A0A401PFG5"/>
<evidence type="ECO:0000256" key="3">
    <source>
        <dbReference type="ARBA" id="ARBA00022449"/>
    </source>
</evidence>
<dbReference type="GO" id="GO:0005802">
    <property type="term" value="C:trans-Golgi network"/>
    <property type="evidence" value="ECO:0007669"/>
    <property type="project" value="TreeGrafter"/>
</dbReference>
<comment type="similarity">
    <text evidence="2">Belongs to the Ca(2+):cation antiporter (CaCA) (TC 2.A.19) family. SLC24A subfamily.</text>
</comment>
<feature type="domain" description="Sodium/calcium exchanger membrane region" evidence="10">
    <location>
        <begin position="80"/>
        <end position="222"/>
    </location>
</feature>
<comment type="caution">
    <text evidence="11">The sequence shown here is derived from an EMBL/GenBank/DDBJ whole genome shotgun (WGS) entry which is preliminary data.</text>
</comment>
<dbReference type="Proteomes" id="UP000288216">
    <property type="component" value="Unassembled WGS sequence"/>
</dbReference>
<feature type="transmembrane region" description="Helical" evidence="9">
    <location>
        <begin position="76"/>
        <end position="94"/>
    </location>
</feature>
<reference evidence="11 12" key="1">
    <citation type="journal article" date="2018" name="Nat. Ecol. Evol.">
        <title>Shark genomes provide insights into elasmobranch evolution and the origin of vertebrates.</title>
        <authorList>
            <person name="Hara Y"/>
            <person name="Yamaguchi K"/>
            <person name="Onimaru K"/>
            <person name="Kadota M"/>
            <person name="Koyanagi M"/>
            <person name="Keeley SD"/>
            <person name="Tatsumi K"/>
            <person name="Tanaka K"/>
            <person name="Motone F"/>
            <person name="Kageyama Y"/>
            <person name="Nozu R"/>
            <person name="Adachi N"/>
            <person name="Nishimura O"/>
            <person name="Nakagawa R"/>
            <person name="Tanegashima C"/>
            <person name="Kiyatake I"/>
            <person name="Matsumoto R"/>
            <person name="Murakumo K"/>
            <person name="Nishida K"/>
            <person name="Terakita A"/>
            <person name="Kuratani S"/>
            <person name="Sato K"/>
            <person name="Hyodo S Kuraku.S."/>
        </authorList>
    </citation>
    <scope>NUCLEOTIDE SEQUENCE [LARGE SCALE GENOMIC DNA]</scope>
</reference>
<keyword evidence="4" id="KW-0406">Ion transport</keyword>
<comment type="catalytic activity">
    <reaction evidence="8">
        <text>Ca(2+)(out) + K(+)(out) + 4 Na(+)(in) = Ca(2+)(in) + K(+)(in) + 4 Na(+)(out)</text>
        <dbReference type="Rhea" id="RHEA:69967"/>
        <dbReference type="ChEBI" id="CHEBI:29101"/>
        <dbReference type="ChEBI" id="CHEBI:29103"/>
        <dbReference type="ChEBI" id="CHEBI:29108"/>
    </reaction>
</comment>
<dbReference type="GO" id="GO:0016020">
    <property type="term" value="C:membrane"/>
    <property type="evidence" value="ECO:0007669"/>
    <property type="project" value="UniProtKB-SubCell"/>
</dbReference>
<evidence type="ECO:0000256" key="9">
    <source>
        <dbReference type="SAM" id="Phobius"/>
    </source>
</evidence>
<feature type="transmembrane region" description="Helical" evidence="9">
    <location>
        <begin position="179"/>
        <end position="198"/>
    </location>
</feature>
<name>A0A401PFG5_SCYTO</name>
<evidence type="ECO:0000256" key="8">
    <source>
        <dbReference type="ARBA" id="ARBA00033627"/>
    </source>
</evidence>
<dbReference type="EMBL" id="BFAA01001995">
    <property type="protein sequence ID" value="GCB71873.1"/>
    <property type="molecule type" value="Genomic_DNA"/>
</dbReference>
<evidence type="ECO:0000256" key="4">
    <source>
        <dbReference type="ARBA" id="ARBA00022568"/>
    </source>
</evidence>
<evidence type="ECO:0000259" key="10">
    <source>
        <dbReference type="Pfam" id="PF01699"/>
    </source>
</evidence>
<evidence type="ECO:0000256" key="7">
    <source>
        <dbReference type="ARBA" id="ARBA00023136"/>
    </source>
</evidence>
<comment type="subcellular location">
    <subcellularLocation>
        <location evidence="1">Membrane</location>
        <topology evidence="1">Multi-pass membrane protein</topology>
    </subcellularLocation>
</comment>
<keyword evidence="4" id="KW-0813">Transport</keyword>
<evidence type="ECO:0000256" key="2">
    <source>
        <dbReference type="ARBA" id="ARBA00005364"/>
    </source>
</evidence>
<dbReference type="OrthoDB" id="2127281at2759"/>
<keyword evidence="5 9" id="KW-0812">Transmembrane</keyword>
<keyword evidence="6 9" id="KW-1133">Transmembrane helix</keyword>
<keyword evidence="4" id="KW-0106">Calcium</keyword>
<keyword evidence="4" id="KW-0109">Calcium transport</keyword>
<dbReference type="Gene3D" id="1.20.1420.30">
    <property type="entry name" value="NCX, central ion-binding region"/>
    <property type="match status" value="1"/>
</dbReference>
<dbReference type="GO" id="GO:0030318">
    <property type="term" value="P:melanocyte differentiation"/>
    <property type="evidence" value="ECO:0007669"/>
    <property type="project" value="TreeGrafter"/>
</dbReference>
<dbReference type="OMA" id="CCTSIAT"/>
<evidence type="ECO:0000313" key="12">
    <source>
        <dbReference type="Proteomes" id="UP000288216"/>
    </source>
</evidence>
<dbReference type="InterPro" id="IPR044880">
    <property type="entry name" value="NCX_ion-bd_dom_sf"/>
</dbReference>
<gene>
    <name evidence="11" type="ORF">scyTo_0006102</name>
</gene>
<dbReference type="GO" id="GO:0005262">
    <property type="term" value="F:calcium channel activity"/>
    <property type="evidence" value="ECO:0007669"/>
    <property type="project" value="TreeGrafter"/>
</dbReference>
<dbReference type="InterPro" id="IPR004837">
    <property type="entry name" value="NaCa_Exmemb"/>
</dbReference>
<dbReference type="InterPro" id="IPR004481">
    <property type="entry name" value="K/Na/Ca-exchanger"/>
</dbReference>
<accession>A0A401PFG5</accession>
<feature type="transmembrane region" description="Helical" evidence="9">
    <location>
        <begin position="342"/>
        <end position="369"/>
    </location>
</feature>
<proteinExistence type="inferred from homology"/>
<sequence length="377" mass="42165">MSTTVRKGQVTFLAVGISLVLYGIAHSIHKTASSSLTSAERVRRDTTDNVTKCVHSPSSEFPEGFFTLEERKEGGIIIHFIIILYMLLAIDIVCEDYFLPSLEVISECLGLTPDVAGATFMAAGSSAPELVTAFLGVFVTKGDIGVSTIVGSAVYNLLAICAACGLLTTMACQLTCWPLFRDCAAYAISVAALVVIIFDNTIYWYESALMLLIYALYVVVLCFDIRINQYLMEKFSPCCTCLTRGMEEGNEQQPLIDWQEKNGPLVHRRSRSDSGIFQEDSDYSQLSLSLHGLSDIIEDESPVFVMPESDTKRIMWVLSLPIAVLLYVTIPDCRRHQWRKWFILTFLMSAVWISGFTYILVWMVSIVVYERLLRTDP</sequence>